<dbReference type="Proteomes" id="UP000310158">
    <property type="component" value="Unassembled WGS sequence"/>
</dbReference>
<reference evidence="2 3" key="1">
    <citation type="submission" date="2019-02" db="EMBL/GenBank/DDBJ databases">
        <title>Genome sequencing of the rare red list fungi Bondarzewia mesenterica.</title>
        <authorList>
            <person name="Buettner E."/>
            <person name="Kellner H."/>
        </authorList>
    </citation>
    <scope>NUCLEOTIDE SEQUENCE [LARGE SCALE GENOMIC DNA]</scope>
    <source>
        <strain evidence="2 3">DSM 108281</strain>
    </source>
</reference>
<accession>A0A4S4M4A5</accession>
<dbReference type="OrthoDB" id="2337158at2759"/>
<name>A0A4S4M4A5_9AGAM</name>
<dbReference type="EMBL" id="SGPL01000032">
    <property type="protein sequence ID" value="THH19954.1"/>
    <property type="molecule type" value="Genomic_DNA"/>
</dbReference>
<evidence type="ECO:0000313" key="2">
    <source>
        <dbReference type="EMBL" id="THH19954.1"/>
    </source>
</evidence>
<evidence type="ECO:0000256" key="1">
    <source>
        <dbReference type="SAM" id="MobiDB-lite"/>
    </source>
</evidence>
<gene>
    <name evidence="2" type="ORF">EW146_g1306</name>
</gene>
<organism evidence="2 3">
    <name type="scientific">Bondarzewia mesenterica</name>
    <dbReference type="NCBI Taxonomy" id="1095465"/>
    <lineage>
        <taxon>Eukaryota</taxon>
        <taxon>Fungi</taxon>
        <taxon>Dikarya</taxon>
        <taxon>Basidiomycota</taxon>
        <taxon>Agaricomycotina</taxon>
        <taxon>Agaricomycetes</taxon>
        <taxon>Russulales</taxon>
        <taxon>Bondarzewiaceae</taxon>
        <taxon>Bondarzewia</taxon>
    </lineage>
</organism>
<feature type="region of interest" description="Disordered" evidence="1">
    <location>
        <begin position="362"/>
        <end position="390"/>
    </location>
</feature>
<proteinExistence type="predicted"/>
<sequence length="506" mass="56661">MPVPIIRGRVRPRAGNDHVEHEMTPPQIGLVDSCFEEAHYESGIAVLDQLRVPKFRPTPSHIRQLLYIALYTPAPVTGKRKEKATPSRNISGKQVASTPISQSAITMAQQCLSAFALTNSPDSLMQALPRYPSLGEHDLTDQNMFEQNEDLDRDSYVAEQAASLKDYKDCWRILKEDSLQHAQDEGMGMFTGSPSKRRRMRSHTRIHRQDDDPPLPIGPNSWPVLNWLVRLFEKDEERMERSGQPRYSPLLLSQIPPIRSEAGAKWAADAPLDAVFHCLIQDNFRKRSMGTQLLTLLINLTSTTLFDLPLFLNLVLTRFPIDSCAFKNLFPSLPSSTTIIKFKIFLYQKYLLGASTIGRPLTPRTRTRAHPRPVPNRACRKPGELAQKGPITRTESIESLAQADVAGTLISSRHALPSATEILNLLTSSPDIEAHSIAAKCELLTNYESLQSQAVESEGSKEWSAMLRDGRLEQAVRDVFGSQNAGGDDERLAHVLRDELLSVMTR</sequence>
<protein>
    <submittedName>
        <fullName evidence="2">Uncharacterized protein</fullName>
    </submittedName>
</protein>
<evidence type="ECO:0000313" key="3">
    <source>
        <dbReference type="Proteomes" id="UP000310158"/>
    </source>
</evidence>
<keyword evidence="3" id="KW-1185">Reference proteome</keyword>
<comment type="caution">
    <text evidence="2">The sequence shown here is derived from an EMBL/GenBank/DDBJ whole genome shotgun (WGS) entry which is preliminary data.</text>
</comment>
<dbReference type="AlphaFoldDB" id="A0A4S4M4A5"/>